<dbReference type="Gene3D" id="3.30.565.10">
    <property type="entry name" value="Histidine kinase-like ATPase, C-terminal domain"/>
    <property type="match status" value="1"/>
</dbReference>
<keyword evidence="6 13" id="KW-0418">Kinase</keyword>
<dbReference type="PANTHER" id="PTHR24421">
    <property type="entry name" value="NITRATE/NITRITE SENSOR PROTEIN NARX-RELATED"/>
    <property type="match status" value="1"/>
</dbReference>
<evidence type="ECO:0000256" key="2">
    <source>
        <dbReference type="ARBA" id="ARBA00012438"/>
    </source>
</evidence>
<evidence type="ECO:0000256" key="9">
    <source>
        <dbReference type="SAM" id="Phobius"/>
    </source>
</evidence>
<feature type="domain" description="Histidine kinase/HSP90-like ATPase" evidence="10">
    <location>
        <begin position="326"/>
        <end position="414"/>
    </location>
</feature>
<keyword evidence="4" id="KW-0808">Transferase</keyword>
<evidence type="ECO:0000313" key="13">
    <source>
        <dbReference type="EMBL" id="MDI6101540.1"/>
    </source>
</evidence>
<feature type="transmembrane region" description="Helical" evidence="9">
    <location>
        <begin position="159"/>
        <end position="179"/>
    </location>
</feature>
<dbReference type="InterPro" id="IPR036890">
    <property type="entry name" value="HATPase_C_sf"/>
</dbReference>
<keyword evidence="5" id="KW-0547">Nucleotide-binding</keyword>
<dbReference type="SUPFAM" id="SSF55874">
    <property type="entry name" value="ATPase domain of HSP90 chaperone/DNA topoisomerase II/histidine kinase"/>
    <property type="match status" value="1"/>
</dbReference>
<keyword evidence="9" id="KW-0472">Membrane</keyword>
<dbReference type="EC" id="2.7.13.3" evidence="2"/>
<evidence type="ECO:0000259" key="10">
    <source>
        <dbReference type="Pfam" id="PF02518"/>
    </source>
</evidence>
<evidence type="ECO:0000256" key="1">
    <source>
        <dbReference type="ARBA" id="ARBA00000085"/>
    </source>
</evidence>
<keyword evidence="7" id="KW-0067">ATP-binding</keyword>
<dbReference type="CDD" id="cd16917">
    <property type="entry name" value="HATPase_UhpB-NarQ-NarX-like"/>
    <property type="match status" value="1"/>
</dbReference>
<dbReference type="Pfam" id="PF23539">
    <property type="entry name" value="DUF7134"/>
    <property type="match status" value="1"/>
</dbReference>
<name>A0ABT6WPG1_9ACTN</name>
<dbReference type="InterPro" id="IPR011712">
    <property type="entry name" value="Sig_transdc_His_kin_sub3_dim/P"/>
</dbReference>
<dbReference type="Gene3D" id="1.20.5.1930">
    <property type="match status" value="1"/>
</dbReference>
<feature type="transmembrane region" description="Helical" evidence="9">
    <location>
        <begin position="127"/>
        <end position="147"/>
    </location>
</feature>
<feature type="transmembrane region" description="Helical" evidence="9">
    <location>
        <begin position="51"/>
        <end position="69"/>
    </location>
</feature>
<dbReference type="Proteomes" id="UP001241758">
    <property type="component" value="Unassembled WGS sequence"/>
</dbReference>
<dbReference type="InterPro" id="IPR050482">
    <property type="entry name" value="Sensor_HK_TwoCompSys"/>
</dbReference>
<dbReference type="GO" id="GO:0016301">
    <property type="term" value="F:kinase activity"/>
    <property type="evidence" value="ECO:0007669"/>
    <property type="project" value="UniProtKB-KW"/>
</dbReference>
<evidence type="ECO:0000256" key="6">
    <source>
        <dbReference type="ARBA" id="ARBA00022777"/>
    </source>
</evidence>
<evidence type="ECO:0000259" key="12">
    <source>
        <dbReference type="Pfam" id="PF23539"/>
    </source>
</evidence>
<feature type="transmembrane region" description="Helical" evidence="9">
    <location>
        <begin position="76"/>
        <end position="95"/>
    </location>
</feature>
<dbReference type="Pfam" id="PF02518">
    <property type="entry name" value="HATPase_c"/>
    <property type="match status" value="1"/>
</dbReference>
<evidence type="ECO:0000313" key="14">
    <source>
        <dbReference type="Proteomes" id="UP001241758"/>
    </source>
</evidence>
<protein>
    <recommendedName>
        <fullName evidence="2">histidine kinase</fullName>
        <ecNumber evidence="2">2.7.13.3</ecNumber>
    </recommendedName>
</protein>
<keyword evidence="14" id="KW-1185">Reference proteome</keyword>
<feature type="transmembrane region" description="Helical" evidence="9">
    <location>
        <begin position="21"/>
        <end position="45"/>
    </location>
</feature>
<keyword evidence="3" id="KW-0597">Phosphoprotein</keyword>
<evidence type="ECO:0000256" key="8">
    <source>
        <dbReference type="ARBA" id="ARBA00023012"/>
    </source>
</evidence>
<reference evidence="13 14" key="1">
    <citation type="submission" date="2023-05" db="EMBL/GenBank/DDBJ databases">
        <title>Actinoplanes sp. NEAU-A12 genome sequencing.</title>
        <authorList>
            <person name="Wang Z.-S."/>
        </authorList>
    </citation>
    <scope>NUCLEOTIDE SEQUENCE [LARGE SCALE GENOMIC DNA]</scope>
    <source>
        <strain evidence="13 14">NEAU-A12</strain>
    </source>
</reference>
<evidence type="ECO:0000256" key="3">
    <source>
        <dbReference type="ARBA" id="ARBA00022553"/>
    </source>
</evidence>
<keyword evidence="8" id="KW-0902">Two-component regulatory system</keyword>
<keyword evidence="9" id="KW-0812">Transmembrane</keyword>
<feature type="domain" description="Signal transduction histidine kinase subgroup 3 dimerisation and phosphoacceptor" evidence="11">
    <location>
        <begin position="214"/>
        <end position="278"/>
    </location>
</feature>
<organism evidence="13 14">
    <name type="scientific">Actinoplanes sandaracinus</name>
    <dbReference type="NCBI Taxonomy" id="3045177"/>
    <lineage>
        <taxon>Bacteria</taxon>
        <taxon>Bacillati</taxon>
        <taxon>Actinomycetota</taxon>
        <taxon>Actinomycetes</taxon>
        <taxon>Micromonosporales</taxon>
        <taxon>Micromonosporaceae</taxon>
        <taxon>Actinoplanes</taxon>
    </lineage>
</organism>
<feature type="domain" description="DUF7134" evidence="12">
    <location>
        <begin position="13"/>
        <end position="185"/>
    </location>
</feature>
<dbReference type="InterPro" id="IPR003594">
    <property type="entry name" value="HATPase_dom"/>
</dbReference>
<sequence length="428" mass="45059">MVSLRNGTSPEQVYTWAREHPWLADALLAAVLSALLLPTSVMMIAPSVPPGWWVMLCASLLAVHAALFVRRVRPVVSFTVVSAALAVQTLAPLSAYRYDSAFLASAAAFPVVLYSLCAYGPPWCRGLGVAVGVTGSVLLMVRAVRVFPSDTATTPGGPAAWAFLLGVLLVVVLASWGLARLRQVRLAYFDLLEERARRAEADREGRARVTVIQERARIAREMHDIVAHSLAVIVTQAQGGELVAAKSPERAAIALGTIATTGRLALADMRRLLGVLRAEGPGSTGSGPQPTLADLPQLLDQVRAAGLTVRRTDDGTPRPVGSATELTAYRLVQESLTNTLRHAGSSACADLRLTWSAHELIVTVGDDGRGATTPGNTAGHGLIGMRERVAVLDGKLTAGPKPGGGFEVRAVLPTAYIAAADGANGQQR</sequence>
<dbReference type="Pfam" id="PF07730">
    <property type="entry name" value="HisKA_3"/>
    <property type="match status" value="1"/>
</dbReference>
<gene>
    <name evidence="13" type="ORF">QLQ12_23250</name>
</gene>
<proteinExistence type="predicted"/>
<dbReference type="PANTHER" id="PTHR24421:SF10">
    <property type="entry name" value="NITRATE_NITRITE SENSOR PROTEIN NARQ"/>
    <property type="match status" value="1"/>
</dbReference>
<keyword evidence="9" id="KW-1133">Transmembrane helix</keyword>
<comment type="catalytic activity">
    <reaction evidence="1">
        <text>ATP + protein L-histidine = ADP + protein N-phospho-L-histidine.</text>
        <dbReference type="EC" id="2.7.13.3"/>
    </reaction>
</comment>
<dbReference type="EMBL" id="JASCTH010000015">
    <property type="protein sequence ID" value="MDI6101540.1"/>
    <property type="molecule type" value="Genomic_DNA"/>
</dbReference>
<evidence type="ECO:0000259" key="11">
    <source>
        <dbReference type="Pfam" id="PF07730"/>
    </source>
</evidence>
<evidence type="ECO:0000256" key="7">
    <source>
        <dbReference type="ARBA" id="ARBA00022840"/>
    </source>
</evidence>
<evidence type="ECO:0000256" key="5">
    <source>
        <dbReference type="ARBA" id="ARBA00022741"/>
    </source>
</evidence>
<comment type="caution">
    <text evidence="13">The sequence shown here is derived from an EMBL/GenBank/DDBJ whole genome shotgun (WGS) entry which is preliminary data.</text>
</comment>
<evidence type="ECO:0000256" key="4">
    <source>
        <dbReference type="ARBA" id="ARBA00022679"/>
    </source>
</evidence>
<feature type="transmembrane region" description="Helical" evidence="9">
    <location>
        <begin position="101"/>
        <end position="120"/>
    </location>
</feature>
<dbReference type="InterPro" id="IPR055558">
    <property type="entry name" value="DUF7134"/>
</dbReference>
<accession>A0ABT6WPG1</accession>
<dbReference type="RefSeq" id="WP_282762433.1">
    <property type="nucleotide sequence ID" value="NZ_JASCTH010000015.1"/>
</dbReference>